<dbReference type="Proteomes" id="UP000054047">
    <property type="component" value="Unassembled WGS sequence"/>
</dbReference>
<evidence type="ECO:0000313" key="3">
    <source>
        <dbReference type="Proteomes" id="UP000054047"/>
    </source>
</evidence>
<evidence type="ECO:0000313" key="2">
    <source>
        <dbReference type="EMBL" id="KIH55353.1"/>
    </source>
</evidence>
<proteinExistence type="inferred from homology"/>
<dbReference type="GO" id="GO:0006624">
    <property type="term" value="P:vacuolar protein processing"/>
    <property type="evidence" value="ECO:0007669"/>
    <property type="project" value="TreeGrafter"/>
</dbReference>
<dbReference type="GO" id="GO:0051603">
    <property type="term" value="P:proteolysis involved in protein catabolic process"/>
    <property type="evidence" value="ECO:0007669"/>
    <property type="project" value="TreeGrafter"/>
</dbReference>
<dbReference type="InterPro" id="IPR001096">
    <property type="entry name" value="Peptidase_C13"/>
</dbReference>
<evidence type="ECO:0000256" key="1">
    <source>
        <dbReference type="ARBA" id="ARBA00009941"/>
    </source>
</evidence>
<accession>A0A0C2CG96</accession>
<dbReference type="Pfam" id="PF01650">
    <property type="entry name" value="Peptidase_C13"/>
    <property type="match status" value="1"/>
</dbReference>
<gene>
    <name evidence="2" type="ORF">ANCDUO_14491</name>
</gene>
<dbReference type="PANTHER" id="PTHR12000">
    <property type="entry name" value="HEMOGLOBINASE FAMILY MEMBER"/>
    <property type="match status" value="1"/>
</dbReference>
<dbReference type="PANTHER" id="PTHR12000:SF42">
    <property type="entry name" value="LEGUMAIN"/>
    <property type="match status" value="1"/>
</dbReference>
<protein>
    <submittedName>
        <fullName evidence="2">Uncharacterized protein</fullName>
    </submittedName>
</protein>
<keyword evidence="3" id="KW-1185">Reference proteome</keyword>
<organism evidence="2 3">
    <name type="scientific">Ancylostoma duodenale</name>
    <dbReference type="NCBI Taxonomy" id="51022"/>
    <lineage>
        <taxon>Eukaryota</taxon>
        <taxon>Metazoa</taxon>
        <taxon>Ecdysozoa</taxon>
        <taxon>Nematoda</taxon>
        <taxon>Chromadorea</taxon>
        <taxon>Rhabditida</taxon>
        <taxon>Rhabditina</taxon>
        <taxon>Rhabditomorpha</taxon>
        <taxon>Strongyloidea</taxon>
        <taxon>Ancylostomatidae</taxon>
        <taxon>Ancylostomatinae</taxon>
        <taxon>Ancylostoma</taxon>
    </lineage>
</organism>
<name>A0A0C2CG96_9BILA</name>
<sequence length="114" mass="12884">MRTSTNYTSNLDSQLCRTKPSGASFPLRYFGSAVILRIREFKSMTCFAPLPSHCCSRADLAHAYHLLIEKGVPAENIVTMMYDDVALDPRNPNPGELRNVWNGPDYRKGLKVDY</sequence>
<feature type="non-terminal residue" evidence="2">
    <location>
        <position position="114"/>
    </location>
</feature>
<dbReference type="GO" id="GO:0005773">
    <property type="term" value="C:vacuole"/>
    <property type="evidence" value="ECO:0007669"/>
    <property type="project" value="GOC"/>
</dbReference>
<dbReference type="EMBL" id="KN737502">
    <property type="protein sequence ID" value="KIH55353.1"/>
    <property type="molecule type" value="Genomic_DNA"/>
</dbReference>
<dbReference type="Gene3D" id="3.40.50.1460">
    <property type="match status" value="1"/>
</dbReference>
<dbReference type="PRINTS" id="PR00776">
    <property type="entry name" value="HEMOGLOBNASE"/>
</dbReference>
<dbReference type="AlphaFoldDB" id="A0A0C2CG96"/>
<dbReference type="GO" id="GO:0004197">
    <property type="term" value="F:cysteine-type endopeptidase activity"/>
    <property type="evidence" value="ECO:0007669"/>
    <property type="project" value="TreeGrafter"/>
</dbReference>
<dbReference type="OrthoDB" id="5798836at2759"/>
<comment type="similarity">
    <text evidence="1">Belongs to the peptidase C13 family.</text>
</comment>
<reference evidence="2 3" key="1">
    <citation type="submission" date="2013-12" db="EMBL/GenBank/DDBJ databases">
        <title>Draft genome of the parsitic nematode Ancylostoma duodenale.</title>
        <authorList>
            <person name="Mitreva M."/>
        </authorList>
    </citation>
    <scope>NUCLEOTIDE SEQUENCE [LARGE SCALE GENOMIC DNA]</scope>
    <source>
        <strain evidence="2 3">Zhejiang</strain>
    </source>
</reference>